<keyword evidence="2" id="KW-1133">Transmembrane helix</keyword>
<feature type="region of interest" description="Disordered" evidence="1">
    <location>
        <begin position="455"/>
        <end position="602"/>
    </location>
</feature>
<keyword evidence="2" id="KW-0812">Transmembrane</keyword>
<keyword evidence="4" id="KW-1185">Reference proteome</keyword>
<evidence type="ECO:0000256" key="2">
    <source>
        <dbReference type="SAM" id="Phobius"/>
    </source>
</evidence>
<feature type="compositionally biased region" description="Basic and acidic residues" evidence="1">
    <location>
        <begin position="566"/>
        <end position="576"/>
    </location>
</feature>
<dbReference type="OrthoDB" id="2576334at2759"/>
<feature type="compositionally biased region" description="Pro residues" evidence="1">
    <location>
        <begin position="544"/>
        <end position="553"/>
    </location>
</feature>
<sequence length="602" mass="63295">MYSGKEEERWNDDGEWDTWRVTSTWQFDSVGVDSLNKVKSYERPVARRLSTVLSSSSPVTPSFLSRFQGFYYYFYQAASLAPDLTAGWNPYYSDSGFATVDSGMGSVFGTAIGNGTSMHMTSCDGAALAISWNGTSITLHGTLIPILNTSSDPNAPSYTVTLDGTATTNFLSSLSSPPSVLTASVDVLASFSGLTSGEHQIALTLRNPEENDPGGGAVLAFDRAVLEVDAGIVPSKESHSSSSDSLPPTTTTSTSPSSTLVAVTSTVPDDAMAFRGQWSFVEGLLPGSSASFHTSTNVGDRAQLEFNGTAIALSGLTTPSSGAYNITLDGAPPLTMSARASFTASAPTLLYFTAGSIPQSGMRSRSSTWARQVNVTTVEPGATSIGAVSASRGLPRGTIAALVIGVALAIISFVIFGIFVIRRRRASRRKREMLVNPRISRAGRLSFLRPRRLAGPGAVQEKGETHDADVGAEGVLDISAQKQDGDDDDEDDDAGHRLSAADKGKGRAGSRNGRASQNSDGSFSIDLPDLTSSQGPRGHLPAFPSTPSPPTPTPSLTSPRSPRPRGPREMLGRESNRGILLSPISPSREGGLEGVDHGGYLL</sequence>
<dbReference type="Gene3D" id="2.60.120.260">
    <property type="entry name" value="Galactose-binding domain-like"/>
    <property type="match status" value="2"/>
</dbReference>
<keyword evidence="2" id="KW-0472">Membrane</keyword>
<evidence type="ECO:0000256" key="1">
    <source>
        <dbReference type="SAM" id="MobiDB-lite"/>
    </source>
</evidence>
<gene>
    <name evidence="3" type="ORF">A0H81_09220</name>
</gene>
<comment type="caution">
    <text evidence="3">The sequence shown here is derived from an EMBL/GenBank/DDBJ whole genome shotgun (WGS) entry which is preliminary data.</text>
</comment>
<name>A0A1C7M1P5_GRIFR</name>
<feature type="region of interest" description="Disordered" evidence="1">
    <location>
        <begin position="233"/>
        <end position="260"/>
    </location>
</feature>
<feature type="transmembrane region" description="Helical" evidence="2">
    <location>
        <begin position="399"/>
        <end position="421"/>
    </location>
</feature>
<feature type="compositionally biased region" description="Low complexity" evidence="1">
    <location>
        <begin position="240"/>
        <end position="260"/>
    </location>
</feature>
<feature type="compositionally biased region" description="Basic and acidic residues" evidence="1">
    <location>
        <begin position="494"/>
        <end position="505"/>
    </location>
</feature>
<dbReference type="EMBL" id="LUGG01000013">
    <property type="protein sequence ID" value="OBZ70850.1"/>
    <property type="molecule type" value="Genomic_DNA"/>
</dbReference>
<dbReference type="OMA" id="DAMAFRG"/>
<evidence type="ECO:0000313" key="3">
    <source>
        <dbReference type="EMBL" id="OBZ70850.1"/>
    </source>
</evidence>
<proteinExistence type="predicted"/>
<dbReference type="STRING" id="5627.A0A1C7M1P5"/>
<reference evidence="3 4" key="1">
    <citation type="submission" date="2016-03" db="EMBL/GenBank/DDBJ databases">
        <title>Whole genome sequencing of Grifola frondosa 9006-11.</title>
        <authorList>
            <person name="Min B."/>
            <person name="Park H."/>
            <person name="Kim J.-G."/>
            <person name="Cho H."/>
            <person name="Oh Y.-L."/>
            <person name="Kong W.-S."/>
            <person name="Choi I.-G."/>
        </authorList>
    </citation>
    <scope>NUCLEOTIDE SEQUENCE [LARGE SCALE GENOMIC DNA]</scope>
    <source>
        <strain evidence="3 4">9006-11</strain>
    </source>
</reference>
<protein>
    <submittedName>
        <fullName evidence="3">Uncharacterized protein</fullName>
    </submittedName>
</protein>
<dbReference type="Proteomes" id="UP000092993">
    <property type="component" value="Unassembled WGS sequence"/>
</dbReference>
<feature type="compositionally biased region" description="Polar residues" evidence="1">
    <location>
        <begin position="513"/>
        <end position="522"/>
    </location>
</feature>
<dbReference type="AlphaFoldDB" id="A0A1C7M1P5"/>
<organism evidence="3 4">
    <name type="scientific">Grifola frondosa</name>
    <name type="common">Maitake</name>
    <name type="synonym">Polyporus frondosus</name>
    <dbReference type="NCBI Taxonomy" id="5627"/>
    <lineage>
        <taxon>Eukaryota</taxon>
        <taxon>Fungi</taxon>
        <taxon>Dikarya</taxon>
        <taxon>Basidiomycota</taxon>
        <taxon>Agaricomycotina</taxon>
        <taxon>Agaricomycetes</taxon>
        <taxon>Polyporales</taxon>
        <taxon>Grifolaceae</taxon>
        <taxon>Grifola</taxon>
    </lineage>
</organism>
<accession>A0A1C7M1P5</accession>
<evidence type="ECO:0000313" key="4">
    <source>
        <dbReference type="Proteomes" id="UP000092993"/>
    </source>
</evidence>